<dbReference type="PANTHER" id="PTHR47453:SF1">
    <property type="entry name" value="PHOSPHOGLUCAN, WATER DIKINASE, CHLOROPLASTIC"/>
    <property type="match status" value="1"/>
</dbReference>
<evidence type="ECO:0000256" key="5">
    <source>
        <dbReference type="ARBA" id="ARBA00022723"/>
    </source>
</evidence>
<dbReference type="InterPro" id="IPR013784">
    <property type="entry name" value="Carb-bd-like_fold"/>
</dbReference>
<dbReference type="PROSITE" id="PS51166">
    <property type="entry name" value="CBM20"/>
    <property type="match status" value="1"/>
</dbReference>
<evidence type="ECO:0000313" key="13">
    <source>
        <dbReference type="EMBL" id="KAF5177925.1"/>
    </source>
</evidence>
<name>A0A7J6V105_THATH</name>
<keyword evidence="5" id="KW-0479">Metal-binding</keyword>
<organism evidence="13 14">
    <name type="scientific">Thalictrum thalictroides</name>
    <name type="common">Rue-anemone</name>
    <name type="synonym">Anemone thalictroides</name>
    <dbReference type="NCBI Taxonomy" id="46969"/>
    <lineage>
        <taxon>Eukaryota</taxon>
        <taxon>Viridiplantae</taxon>
        <taxon>Streptophyta</taxon>
        <taxon>Embryophyta</taxon>
        <taxon>Tracheophyta</taxon>
        <taxon>Spermatophyta</taxon>
        <taxon>Magnoliopsida</taxon>
        <taxon>Ranunculales</taxon>
        <taxon>Ranunculaceae</taxon>
        <taxon>Thalictroideae</taxon>
        <taxon>Thalictrum</taxon>
    </lineage>
</organism>
<evidence type="ECO:0000256" key="9">
    <source>
        <dbReference type="ARBA" id="ARBA00022842"/>
    </source>
</evidence>
<dbReference type="OrthoDB" id="6123450at2759"/>
<evidence type="ECO:0000256" key="7">
    <source>
        <dbReference type="ARBA" id="ARBA00022777"/>
    </source>
</evidence>
<evidence type="ECO:0000256" key="3">
    <source>
        <dbReference type="ARBA" id="ARBA00011738"/>
    </source>
</evidence>
<protein>
    <submittedName>
        <fullName evidence="13">Phosphoglucan, water dikinase protein</fullName>
    </submittedName>
</protein>
<dbReference type="GO" id="GO:0016301">
    <property type="term" value="F:kinase activity"/>
    <property type="evidence" value="ECO:0007669"/>
    <property type="project" value="UniProtKB-KW"/>
</dbReference>
<feature type="domain" description="CBM20" evidence="12">
    <location>
        <begin position="3"/>
        <end position="103"/>
    </location>
</feature>
<gene>
    <name evidence="13" type="ORF">FRX31_032487</name>
</gene>
<keyword evidence="6" id="KW-0547">Nucleotide-binding</keyword>
<dbReference type="InterPro" id="IPR013783">
    <property type="entry name" value="Ig-like_fold"/>
</dbReference>
<keyword evidence="10" id="KW-0119">Carbohydrate metabolism</keyword>
<dbReference type="Pfam" id="PF00686">
    <property type="entry name" value="CBM_20"/>
    <property type="match status" value="1"/>
</dbReference>
<evidence type="ECO:0000256" key="10">
    <source>
        <dbReference type="ARBA" id="ARBA00023277"/>
    </source>
</evidence>
<dbReference type="InterPro" id="IPR054481">
    <property type="entry name" value="GWD1_pHisD"/>
</dbReference>
<comment type="similarity">
    <text evidence="2">Belongs to the PEP-utilizing enzyme family.</text>
</comment>
<dbReference type="GO" id="GO:0005524">
    <property type="term" value="F:ATP binding"/>
    <property type="evidence" value="ECO:0007669"/>
    <property type="project" value="UniProtKB-KW"/>
</dbReference>
<feature type="region of interest" description="Disordered" evidence="11">
    <location>
        <begin position="750"/>
        <end position="786"/>
    </location>
</feature>
<dbReference type="SMART" id="SM01065">
    <property type="entry name" value="CBM_2"/>
    <property type="match status" value="1"/>
</dbReference>
<dbReference type="Gene3D" id="3.30.470.20">
    <property type="entry name" value="ATP-grasp fold, B domain"/>
    <property type="match status" value="1"/>
</dbReference>
<comment type="cofactor">
    <cofactor evidence="1">
        <name>Mg(2+)</name>
        <dbReference type="ChEBI" id="CHEBI:18420"/>
    </cofactor>
</comment>
<sequence>MPIQPSGKLLLRVTLNHQVKFGEHVAIFGSLKELGSWNKKFNMNWTQNGWVCDIQSNGDAESVEFKFVIVKKDNNMIWEGGNNRVLKLPNGGGAFHMLCHWNNTREDLNLTPLDSQSNATIEISTIPPDSAQGGRGPTPFVEQWQGKPASFMKSNDHRDREGTTNWDTTGLQGFALKLVQGDRSARNWWRKLELVRELLAGSLEDGDRLDALIYSSIYLKWINTGQVPCFEDGGHHRPNRHAEISRLIFRELERISYRKDTSPQEILVIRKIHPCLPSFKSEFTASVPLTRIRDIAHRNDIPHDLKQEIKHTIQNKLHRNAGPEDLIATETMLARITRNQGEYSEAFVEQFKIFHNELKDFFNAGSLTEQLESIKESLDDKSLSALSLFLECKKNLDKLEEPSNFLKKDGADLLMNALRSLMSLRAALTKGLESGLRNDAPDAAIAMRQKWRLCEIGLEDYSFVLLSRFLNALEAMGGSSWLAQSADAGSINVRSWNDPLHALTIGIGQLGLSGWKQEECIAIENELLAWKQKGLTEEEGSEDGKTIWALRLKATFDRSRRMTEEYSEALLQILPERVQVLGKALGVPENNVRTYTEAEIRASVIFQVSKICTLLLKATRSILGSQGWDVLVPGAAIGTLVQVETIASGSFPQSNKGPIILVVNRADGDEEVTAAGNNIVGVVLLQELPHLSHLGVRARQEKVVFVTCEDEDKVSHIRTLNGQSVRLEASSASVDLLPYALIETKEVPPVISGTETPTKTESPSSKSSSWSVTKTSNSSRSASTGVIPLTDADTHTSGAKAFACGQLASLAAISDKVYSDQGVPASFSVPAGAVIPFGSMESALKASGSIGSFQSLIEKIETAKVEGSELDKVCSELQELISSQRPTTEIIKNLANIFTSSKRLIVRSSANVEDLAGMSAAGLYDSIPNVSPSNPMVFGKAIGRVWASLYTRRAVLSRRAAGVPQKDATMAILVQEMLSPDLSFVLHTMSPTDRDSNLVIAEIAPGLGETLASGTRGTPWRLSSGKFDGQVRTLAFANFSEELLVLGGGPADGEMVHLTVDYSKKPLTIDPIFRRQLGQRLCAVGVTSEFDSDSNILLHKVSCKLFDSIAKLKLSFQSNKEGGVSDPQIAFVTKHLSLFYDVDEQNAFLKASFGILGDTLQFRAAQDVKAQEGEVAMVASLPNPSYKLELSSAVPSIALPKATVRFPLGEVSVEEKEQEEEDLKRVLSVSGIMKGQLLNGICAAQYKDENLNLRYSYKDEEMTFIPSISLPSNSLSFAFKRRLSISDKLSYWYNFDSNNWSTVYKHTMSKDFKFKAGYDSEVRLGWASLWVGDEDGKAKTAPMKMKVQLMLQVPQDDIKSSAVMVRVKKRWDF</sequence>
<dbReference type="Pfam" id="PF01326">
    <property type="entry name" value="PPDK_N"/>
    <property type="match status" value="1"/>
</dbReference>
<dbReference type="SUPFAM" id="SSF49452">
    <property type="entry name" value="Starch-binding domain-like"/>
    <property type="match status" value="1"/>
</dbReference>
<keyword evidence="9" id="KW-0460">Magnesium</keyword>
<evidence type="ECO:0000259" key="12">
    <source>
        <dbReference type="PROSITE" id="PS51166"/>
    </source>
</evidence>
<evidence type="ECO:0000256" key="8">
    <source>
        <dbReference type="ARBA" id="ARBA00022840"/>
    </source>
</evidence>
<dbReference type="SUPFAM" id="SSF56059">
    <property type="entry name" value="Glutathione synthetase ATP-binding domain-like"/>
    <property type="match status" value="1"/>
</dbReference>
<dbReference type="Gene3D" id="2.60.40.10">
    <property type="entry name" value="Immunoglobulins"/>
    <property type="match status" value="1"/>
</dbReference>
<dbReference type="InterPro" id="IPR013815">
    <property type="entry name" value="ATP_grasp_subdomain_1"/>
</dbReference>
<keyword evidence="4" id="KW-0808">Transferase</keyword>
<dbReference type="Gene3D" id="3.30.1490.20">
    <property type="entry name" value="ATP-grasp fold, A domain"/>
    <property type="match status" value="1"/>
</dbReference>
<dbReference type="GO" id="GO:2001070">
    <property type="term" value="F:starch binding"/>
    <property type="evidence" value="ECO:0007669"/>
    <property type="project" value="InterPro"/>
</dbReference>
<keyword evidence="8" id="KW-0067">ATP-binding</keyword>
<dbReference type="GO" id="GO:0046872">
    <property type="term" value="F:metal ion binding"/>
    <property type="evidence" value="ECO:0007669"/>
    <property type="project" value="UniProtKB-KW"/>
</dbReference>
<dbReference type="Proteomes" id="UP000554482">
    <property type="component" value="Unassembled WGS sequence"/>
</dbReference>
<comment type="subunit">
    <text evidence="3">Homodimer.</text>
</comment>
<accession>A0A7J6V105</accession>
<evidence type="ECO:0000256" key="2">
    <source>
        <dbReference type="ARBA" id="ARBA00007837"/>
    </source>
</evidence>
<reference evidence="13 14" key="1">
    <citation type="submission" date="2020-06" db="EMBL/GenBank/DDBJ databases">
        <title>Transcriptomic and genomic resources for Thalictrum thalictroides and T. hernandezii: Facilitating candidate gene discovery in an emerging model plant lineage.</title>
        <authorList>
            <person name="Arias T."/>
            <person name="Riano-Pachon D.M."/>
            <person name="Di Stilio V.S."/>
        </authorList>
    </citation>
    <scope>NUCLEOTIDE SEQUENCE [LARGE SCALE GENOMIC DNA]</scope>
    <source>
        <strain evidence="14">cv. WT478/WT964</strain>
        <tissue evidence="13">Leaves</tissue>
    </source>
</reference>
<feature type="compositionally biased region" description="Low complexity" evidence="11">
    <location>
        <begin position="752"/>
        <end position="784"/>
    </location>
</feature>
<evidence type="ECO:0000256" key="4">
    <source>
        <dbReference type="ARBA" id="ARBA00022679"/>
    </source>
</evidence>
<evidence type="ECO:0000256" key="11">
    <source>
        <dbReference type="SAM" id="MobiDB-lite"/>
    </source>
</evidence>
<evidence type="ECO:0000256" key="1">
    <source>
        <dbReference type="ARBA" id="ARBA00001946"/>
    </source>
</evidence>
<dbReference type="InterPro" id="IPR002192">
    <property type="entry name" value="PPDK_AMP/ATP-bd"/>
</dbReference>
<evidence type="ECO:0000313" key="14">
    <source>
        <dbReference type="Proteomes" id="UP000554482"/>
    </source>
</evidence>
<keyword evidence="14" id="KW-1185">Reference proteome</keyword>
<dbReference type="Pfam" id="PF22973">
    <property type="entry name" value="GWD1_pHisD"/>
    <property type="match status" value="1"/>
</dbReference>
<dbReference type="EMBL" id="JABWDY010040719">
    <property type="protein sequence ID" value="KAF5177925.1"/>
    <property type="molecule type" value="Genomic_DNA"/>
</dbReference>
<evidence type="ECO:0000256" key="6">
    <source>
        <dbReference type="ARBA" id="ARBA00022741"/>
    </source>
</evidence>
<comment type="caution">
    <text evidence="13">The sequence shown here is derived from an EMBL/GenBank/DDBJ whole genome shotgun (WGS) entry which is preliminary data.</text>
</comment>
<keyword evidence="7 13" id="KW-0418">Kinase</keyword>
<proteinExistence type="inferred from homology"/>
<dbReference type="InterPro" id="IPR002044">
    <property type="entry name" value="CBM20"/>
</dbReference>
<dbReference type="PANTHER" id="PTHR47453">
    <property type="entry name" value="PHOSPHOGLUCAN, WATER DIKINASE, CHLOROPLASTIC"/>
    <property type="match status" value="1"/>
</dbReference>